<sequence>MGKIKYLWLSGIFKCLRLRAAFIDYVMNEQDIRWEQRFSNYKKALGKLEEAVNFIEHDTVLKEQIEERENITKILNDLIKQGLIQSFEYTHEMAWNVMKDYAAYQGNAEVRGSRDASREAFAMGLIADGEVWMEMIRSRNKTSHTYNEEIADEIFNNILGDYFHAFKAFRDKMEEIKSGEQGSLFYQ</sequence>
<accession>A0A2T0TUX3</accession>
<dbReference type="Pfam" id="PF08780">
    <property type="entry name" value="NTase_sub_bind"/>
    <property type="match status" value="1"/>
</dbReference>
<dbReference type="GO" id="GO:0016740">
    <property type="term" value="F:transferase activity"/>
    <property type="evidence" value="ECO:0007669"/>
    <property type="project" value="UniProtKB-KW"/>
</dbReference>
<dbReference type="Gene3D" id="1.20.120.330">
    <property type="entry name" value="Nucleotidyltransferases domain 2"/>
    <property type="match status" value="1"/>
</dbReference>
<dbReference type="SUPFAM" id="SSF81593">
    <property type="entry name" value="Nucleotidyltransferase substrate binding subunit/domain"/>
    <property type="match status" value="1"/>
</dbReference>
<comment type="caution">
    <text evidence="1">The sequence shown here is derived from an EMBL/GenBank/DDBJ whole genome shotgun (WGS) entry which is preliminary data.</text>
</comment>
<evidence type="ECO:0000313" key="2">
    <source>
        <dbReference type="Proteomes" id="UP000238034"/>
    </source>
</evidence>
<keyword evidence="2" id="KW-1185">Reference proteome</keyword>
<dbReference type="NCBIfam" id="TIGR01987">
    <property type="entry name" value="HI0074"/>
    <property type="match status" value="1"/>
</dbReference>
<organism evidence="1 2">
    <name type="scientific">Arcticibacter pallidicorallinus</name>
    <dbReference type="NCBI Taxonomy" id="1259464"/>
    <lineage>
        <taxon>Bacteria</taxon>
        <taxon>Pseudomonadati</taxon>
        <taxon>Bacteroidota</taxon>
        <taxon>Sphingobacteriia</taxon>
        <taxon>Sphingobacteriales</taxon>
        <taxon>Sphingobacteriaceae</taxon>
        <taxon>Arcticibacter</taxon>
    </lineage>
</organism>
<dbReference type="InterPro" id="IPR010235">
    <property type="entry name" value="HepT"/>
</dbReference>
<protein>
    <submittedName>
        <fullName evidence="1">Nucleotidyltransferase substrate binding protein (TIGR01987 family)</fullName>
    </submittedName>
</protein>
<proteinExistence type="predicted"/>
<gene>
    <name evidence="1" type="ORF">B0I27_1116</name>
</gene>
<reference evidence="1 2" key="1">
    <citation type="submission" date="2018-03" db="EMBL/GenBank/DDBJ databases">
        <title>Genomic Encyclopedia of Type Strains, Phase III (KMG-III): the genomes of soil and plant-associated and newly described type strains.</title>
        <authorList>
            <person name="Whitman W."/>
        </authorList>
    </citation>
    <scope>NUCLEOTIDE SEQUENCE [LARGE SCALE GENOMIC DNA]</scope>
    <source>
        <strain evidence="1 2">CGMCC 1.9313</strain>
    </source>
</reference>
<evidence type="ECO:0000313" key="1">
    <source>
        <dbReference type="EMBL" id="PRY49450.1"/>
    </source>
</evidence>
<name>A0A2T0TUX3_9SPHI</name>
<keyword evidence="1" id="KW-0808">Transferase</keyword>
<dbReference type="AlphaFoldDB" id="A0A2T0TUX3"/>
<dbReference type="Proteomes" id="UP000238034">
    <property type="component" value="Unassembled WGS sequence"/>
</dbReference>
<dbReference type="EMBL" id="PVTH01000011">
    <property type="protein sequence ID" value="PRY49450.1"/>
    <property type="molecule type" value="Genomic_DNA"/>
</dbReference>